<evidence type="ECO:0000256" key="6">
    <source>
        <dbReference type="ARBA" id="ARBA00023136"/>
    </source>
</evidence>
<protein>
    <submittedName>
        <fullName evidence="8">Divalent metal cation transporter</fullName>
    </submittedName>
</protein>
<dbReference type="GO" id="GO:0034755">
    <property type="term" value="P:iron ion transmembrane transport"/>
    <property type="evidence" value="ECO:0007669"/>
    <property type="project" value="TreeGrafter"/>
</dbReference>
<feature type="transmembrane region" description="Helical" evidence="7">
    <location>
        <begin position="250"/>
        <end position="271"/>
    </location>
</feature>
<evidence type="ECO:0000256" key="3">
    <source>
        <dbReference type="ARBA" id="ARBA00022692"/>
    </source>
</evidence>
<dbReference type="RefSeq" id="WP_147130930.1">
    <property type="nucleotide sequence ID" value="NZ_VOSC01000007.1"/>
</dbReference>
<keyword evidence="3 7" id="KW-0812">Transmembrane</keyword>
<dbReference type="GO" id="GO:0015293">
    <property type="term" value="F:symporter activity"/>
    <property type="evidence" value="ECO:0007669"/>
    <property type="project" value="UniProtKB-KW"/>
</dbReference>
<gene>
    <name evidence="8" type="ORF">FUA26_02025</name>
</gene>
<keyword evidence="5 7" id="KW-1133">Transmembrane helix</keyword>
<evidence type="ECO:0000313" key="8">
    <source>
        <dbReference type="EMBL" id="TXE13879.1"/>
    </source>
</evidence>
<dbReference type="GO" id="GO:0005886">
    <property type="term" value="C:plasma membrane"/>
    <property type="evidence" value="ECO:0007669"/>
    <property type="project" value="TreeGrafter"/>
</dbReference>
<organism evidence="8 9">
    <name type="scientific">Seonamhaeicola algicola</name>
    <dbReference type="NCBI Taxonomy" id="1719036"/>
    <lineage>
        <taxon>Bacteria</taxon>
        <taxon>Pseudomonadati</taxon>
        <taxon>Bacteroidota</taxon>
        <taxon>Flavobacteriia</taxon>
        <taxon>Flavobacteriales</taxon>
        <taxon>Flavobacteriaceae</taxon>
    </lineage>
</organism>
<feature type="transmembrane region" description="Helical" evidence="7">
    <location>
        <begin position="396"/>
        <end position="417"/>
    </location>
</feature>
<comment type="subcellular location">
    <subcellularLocation>
        <location evidence="1">Membrane</location>
        <topology evidence="1">Multi-pass membrane protein</topology>
    </subcellularLocation>
</comment>
<keyword evidence="2" id="KW-0813">Transport</keyword>
<evidence type="ECO:0000256" key="2">
    <source>
        <dbReference type="ARBA" id="ARBA00022448"/>
    </source>
</evidence>
<feature type="transmembrane region" description="Helical" evidence="7">
    <location>
        <begin position="52"/>
        <end position="72"/>
    </location>
</feature>
<feature type="transmembrane region" description="Helical" evidence="7">
    <location>
        <begin position="366"/>
        <end position="384"/>
    </location>
</feature>
<dbReference type="PANTHER" id="PTHR11706">
    <property type="entry name" value="SOLUTE CARRIER PROTEIN FAMILY 11 MEMBER"/>
    <property type="match status" value="1"/>
</dbReference>
<dbReference type="OrthoDB" id="9787548at2"/>
<dbReference type="NCBIfam" id="NF037982">
    <property type="entry name" value="Nramp_1"/>
    <property type="match status" value="1"/>
</dbReference>
<feature type="transmembrane region" description="Helical" evidence="7">
    <location>
        <begin position="137"/>
        <end position="154"/>
    </location>
</feature>
<comment type="caution">
    <text evidence="8">The sequence shown here is derived from an EMBL/GenBank/DDBJ whole genome shotgun (WGS) entry which is preliminary data.</text>
</comment>
<dbReference type="InterPro" id="IPR001046">
    <property type="entry name" value="NRAMP_fam"/>
</dbReference>
<feature type="transmembrane region" description="Helical" evidence="7">
    <location>
        <begin position="166"/>
        <end position="188"/>
    </location>
</feature>
<dbReference type="GO" id="GO:0015086">
    <property type="term" value="F:cadmium ion transmembrane transporter activity"/>
    <property type="evidence" value="ECO:0007669"/>
    <property type="project" value="TreeGrafter"/>
</dbReference>
<evidence type="ECO:0000256" key="4">
    <source>
        <dbReference type="ARBA" id="ARBA00022847"/>
    </source>
</evidence>
<evidence type="ECO:0000256" key="1">
    <source>
        <dbReference type="ARBA" id="ARBA00004141"/>
    </source>
</evidence>
<evidence type="ECO:0000313" key="9">
    <source>
        <dbReference type="Proteomes" id="UP000321790"/>
    </source>
</evidence>
<accession>A0A5C7B2A4</accession>
<feature type="transmembrane region" description="Helical" evidence="7">
    <location>
        <begin position="336"/>
        <end position="354"/>
    </location>
</feature>
<keyword evidence="6 7" id="KW-0472">Membrane</keyword>
<reference evidence="9" key="1">
    <citation type="submission" date="2019-08" db="EMBL/GenBank/DDBJ databases">
        <title>Seonamhaeicola sediminis sp. nov., isolated from marine sediment.</title>
        <authorList>
            <person name="Cao W.R."/>
        </authorList>
    </citation>
    <scope>NUCLEOTIDE SEQUENCE [LARGE SCALE GENOMIC DNA]</scope>
    <source>
        <strain evidence="9">Gy8</strain>
    </source>
</reference>
<feature type="transmembrane region" description="Helical" evidence="7">
    <location>
        <begin position="291"/>
        <end position="324"/>
    </location>
</feature>
<keyword evidence="9" id="KW-1185">Reference proteome</keyword>
<dbReference type="Pfam" id="PF01566">
    <property type="entry name" value="Nramp"/>
    <property type="match status" value="1"/>
</dbReference>
<proteinExistence type="predicted"/>
<evidence type="ECO:0000256" key="7">
    <source>
        <dbReference type="SAM" id="Phobius"/>
    </source>
</evidence>
<feature type="transmembrane region" description="Helical" evidence="7">
    <location>
        <begin position="93"/>
        <end position="117"/>
    </location>
</feature>
<keyword evidence="4" id="KW-0769">Symport</keyword>
<sequence length="424" mass="46017">MDETTQKKSLLKKIIAIILGFGPGIFAIGYTIGTGSVTSMIVAGSKFNMQLIWVLFLSCLFSGVLMFAYGNYGLITGETALYGFKKHLKYGKALAILIIVGITFGQWNSLMGILGISSNIIFEILALNFEGLHDYEYQIVLTIAIVIIITFYLLMLVGKYTFFEKILVIFVTLMGFSFLLSLFFVQPLPVDVIKGFMPSIPDVPGGKMLVAAFVGTTMAAATFLSRPLFVKGKGWTVKNLGQQKKDSITAAILIFIISATIMAVSAGALFYEGKEVTHVLDMANTLEPVAGKWAVTIFFFGALSAGLSSIFPCLLIAPLLLADYQSGELDTNSKQFRIVTFVACLVALIGPAFGANPIEVQILSQVFNVFVLPAVILGIILIVNNKKVMKGYKTSLGVNVGLFTALFFSLIISYNGIVALTEYF</sequence>
<feature type="transmembrane region" description="Helical" evidence="7">
    <location>
        <begin position="208"/>
        <end position="229"/>
    </location>
</feature>
<name>A0A5C7B2A4_9FLAO</name>
<dbReference type="EMBL" id="VOSC01000007">
    <property type="protein sequence ID" value="TXE13879.1"/>
    <property type="molecule type" value="Genomic_DNA"/>
</dbReference>
<dbReference type="Proteomes" id="UP000321790">
    <property type="component" value="Unassembled WGS sequence"/>
</dbReference>
<dbReference type="AlphaFoldDB" id="A0A5C7B2A4"/>
<dbReference type="GO" id="GO:0005384">
    <property type="term" value="F:manganese ion transmembrane transporter activity"/>
    <property type="evidence" value="ECO:0007669"/>
    <property type="project" value="TreeGrafter"/>
</dbReference>
<dbReference type="PANTHER" id="PTHR11706:SF33">
    <property type="entry name" value="NATURAL RESISTANCE-ASSOCIATED MACROPHAGE PROTEIN 2"/>
    <property type="match status" value="1"/>
</dbReference>
<feature type="transmembrane region" description="Helical" evidence="7">
    <location>
        <begin position="14"/>
        <end position="32"/>
    </location>
</feature>
<evidence type="ECO:0000256" key="5">
    <source>
        <dbReference type="ARBA" id="ARBA00022989"/>
    </source>
</evidence>